<proteinExistence type="predicted"/>
<accession>A0A976XK92</accession>
<dbReference type="GO" id="GO:0003924">
    <property type="term" value="F:GTPase activity"/>
    <property type="evidence" value="ECO:0007669"/>
    <property type="project" value="InterPro"/>
</dbReference>
<dbReference type="PRINTS" id="PR00449">
    <property type="entry name" value="RASTRNSFRMNG"/>
</dbReference>
<dbReference type="InterPro" id="IPR027417">
    <property type="entry name" value="P-loop_NTPase"/>
</dbReference>
<dbReference type="AlphaFoldDB" id="A0A976XK92"/>
<gene>
    <name evidence="1" type="ORF">MACJ_003649</name>
</gene>
<evidence type="ECO:0000313" key="2">
    <source>
        <dbReference type="Proteomes" id="UP000244803"/>
    </source>
</evidence>
<organism evidence="1 2">
    <name type="scientific">Theileria orientalis</name>
    <dbReference type="NCBI Taxonomy" id="68886"/>
    <lineage>
        <taxon>Eukaryota</taxon>
        <taxon>Sar</taxon>
        <taxon>Alveolata</taxon>
        <taxon>Apicomplexa</taxon>
        <taxon>Aconoidasida</taxon>
        <taxon>Piroplasmida</taxon>
        <taxon>Theileriidae</taxon>
        <taxon>Theileria</taxon>
    </lineage>
</organism>
<dbReference type="Proteomes" id="UP000244803">
    <property type="component" value="Chromosome 2"/>
</dbReference>
<dbReference type="EMBL" id="CP056068">
    <property type="protein sequence ID" value="UVC54679.1"/>
    <property type="molecule type" value="Genomic_DNA"/>
</dbReference>
<dbReference type="PROSITE" id="PS51419">
    <property type="entry name" value="RAB"/>
    <property type="match status" value="1"/>
</dbReference>
<dbReference type="InterPro" id="IPR001806">
    <property type="entry name" value="Small_GTPase"/>
</dbReference>
<reference evidence="1" key="1">
    <citation type="submission" date="2022-07" db="EMBL/GenBank/DDBJ databases">
        <title>Evaluation of T. orientalis genome assembly methods using nanopore sequencing and analysis of variation between genomes.</title>
        <authorList>
            <person name="Yam J."/>
            <person name="Micallef M.L."/>
            <person name="Liu M."/>
            <person name="Djordjevic S.P."/>
            <person name="Bogema D.R."/>
            <person name="Jenkins C."/>
        </authorList>
    </citation>
    <scope>NUCLEOTIDE SEQUENCE</scope>
    <source>
        <strain evidence="1">Fish Creek</strain>
    </source>
</reference>
<sequence>MPEITIDNLGVPLFRLTLLGSPRSGKTFLANSIVNNLAPPVYKHTYLPELYYYVHKLSIDANFEAGSYDDVNTFCFEIEDTTTDGNIITFMDMRSFRYEFYEESQNYIPFAYYDPPKVPLNYNDTYSPVAQRRMSFLVLFDVTCGESYLNALAIIELLLGRNDSIGIYEPVVALVANKIDLVRSDHEVFAMAETYTQSKNIPFYRISSLTRKNVKSMMREVALLIYGNVRLWELVLTNG</sequence>
<dbReference type="SUPFAM" id="SSF52540">
    <property type="entry name" value="P-loop containing nucleoside triphosphate hydrolases"/>
    <property type="match status" value="1"/>
</dbReference>
<dbReference type="Gene3D" id="3.40.50.300">
    <property type="entry name" value="P-loop containing nucleotide triphosphate hydrolases"/>
    <property type="match status" value="1"/>
</dbReference>
<evidence type="ECO:0000313" key="1">
    <source>
        <dbReference type="EMBL" id="UVC54679.1"/>
    </source>
</evidence>
<name>A0A976XK92_THEOR</name>
<protein>
    <submittedName>
        <fullName evidence="1">Small GTPase</fullName>
    </submittedName>
</protein>
<dbReference type="Pfam" id="PF00071">
    <property type="entry name" value="Ras"/>
    <property type="match status" value="1"/>
</dbReference>
<dbReference type="GO" id="GO:0005525">
    <property type="term" value="F:GTP binding"/>
    <property type="evidence" value="ECO:0007669"/>
    <property type="project" value="InterPro"/>
</dbReference>